<keyword evidence="2" id="KW-1185">Reference proteome</keyword>
<proteinExistence type="predicted"/>
<accession>A0A918BMR7</accession>
<protein>
    <submittedName>
        <fullName evidence="1">Uncharacterized protein</fullName>
    </submittedName>
</protein>
<dbReference type="EMBL" id="BMQK01000018">
    <property type="protein sequence ID" value="GGQ80725.1"/>
    <property type="molecule type" value="Genomic_DNA"/>
</dbReference>
<name>A0A918BMR7_9ACTN</name>
<reference evidence="1" key="2">
    <citation type="submission" date="2020-09" db="EMBL/GenBank/DDBJ databases">
        <authorList>
            <person name="Sun Q."/>
            <person name="Ohkuma M."/>
        </authorList>
    </citation>
    <scope>NUCLEOTIDE SEQUENCE</scope>
    <source>
        <strain evidence="1">JCM 3131</strain>
    </source>
</reference>
<sequence>MLRPENLVSRPYVHMSLAPMRRFGAYAGLPRVLAELHRPFPDFVASSEEQC</sequence>
<evidence type="ECO:0000313" key="2">
    <source>
        <dbReference type="Proteomes" id="UP000620156"/>
    </source>
</evidence>
<organism evidence="1 2">
    <name type="scientific">Streptomyces ruber</name>
    <dbReference type="NCBI Taxonomy" id="83378"/>
    <lineage>
        <taxon>Bacteria</taxon>
        <taxon>Bacillati</taxon>
        <taxon>Actinomycetota</taxon>
        <taxon>Actinomycetes</taxon>
        <taxon>Kitasatosporales</taxon>
        <taxon>Streptomycetaceae</taxon>
        <taxon>Streptomyces</taxon>
    </lineage>
</organism>
<reference evidence="1" key="1">
    <citation type="journal article" date="2014" name="Int. J. Syst. Evol. Microbiol.">
        <title>Complete genome sequence of Corynebacterium casei LMG S-19264T (=DSM 44701T), isolated from a smear-ripened cheese.</title>
        <authorList>
            <consortium name="US DOE Joint Genome Institute (JGI-PGF)"/>
            <person name="Walter F."/>
            <person name="Albersmeier A."/>
            <person name="Kalinowski J."/>
            <person name="Ruckert C."/>
        </authorList>
    </citation>
    <scope>NUCLEOTIDE SEQUENCE</scope>
    <source>
        <strain evidence="1">JCM 3131</strain>
    </source>
</reference>
<dbReference type="AlphaFoldDB" id="A0A918BMR7"/>
<gene>
    <name evidence="1" type="ORF">GCM10010145_58040</name>
</gene>
<evidence type="ECO:0000313" key="1">
    <source>
        <dbReference type="EMBL" id="GGQ80725.1"/>
    </source>
</evidence>
<comment type="caution">
    <text evidence="1">The sequence shown here is derived from an EMBL/GenBank/DDBJ whole genome shotgun (WGS) entry which is preliminary data.</text>
</comment>
<dbReference type="Proteomes" id="UP000620156">
    <property type="component" value="Unassembled WGS sequence"/>
</dbReference>